<dbReference type="InterPro" id="IPR039424">
    <property type="entry name" value="SBP_5"/>
</dbReference>
<dbReference type="RefSeq" id="WP_034889785.1">
    <property type="nucleotide sequence ID" value="NZ_JRUQ01000023.1"/>
</dbReference>
<accession>A0A0A3Z759</accession>
<sequence>MRQLNRLNQYQRLWQASLGNPQLTSVAGIALRCICSERHARTLLNQWQRLGWLDWKAQPGRGKRGELTFIHSPEQLRTALLQQQLDRGLSHQALELVQIAPEQLNQLLKPFMGGQWLDDRPTLRIPYYRQLDPLNPLDMPGRAEQHLAGQIFSGLTRFQDDRVVPDLAHHWQCSKDGLSWFFFLRPQLFWHSGERVSSQQLMQRLQQIVASPLGARLLASVKSLSLPQTMCLRIDLHRPDHWLIWRLATVPCLLTHPEESSLGTGPWRLSHWSPELVRIENHERYHGPQPLMQMVEYWITPQLFDKTQGTSCRHPVQIAIGELHELSLLRPVSRRISLGFCYLALKKNAALSPAQAQKILTLIRSKNVVAGLPLEEGLITPSQEMLPGWPVPEVNDSEPIGLPATLSLHYHLPVELHAMAEKLKDVLAEEGCTLTLHFHPGKNWQGYTGLETADIIMGDRLIGEAPEFTLESWLRLDPLWPTLLGEGAYRSLLGGLDDIQCSRLQDERQRGLQQTFHQLMAMSVITPLFNYRYQVSAPPDVEGIALNAWGWFDFSRAWIPPPVAIS</sequence>
<dbReference type="OrthoDB" id="5894719at2"/>
<dbReference type="Pfam" id="PF12793">
    <property type="entry name" value="SgrR_N"/>
    <property type="match status" value="1"/>
</dbReference>
<comment type="caution">
    <text evidence="3">The sequence shown here is derived from an EMBL/GenBank/DDBJ whole genome shotgun (WGS) entry which is preliminary data.</text>
</comment>
<dbReference type="PANTHER" id="PTHR30290:SF19">
    <property type="entry name" value="ABC TRANSPORTER PERIPLASMIC BINDING PROTEIN"/>
    <property type="match status" value="1"/>
</dbReference>
<evidence type="ECO:0000259" key="2">
    <source>
        <dbReference type="Pfam" id="PF12793"/>
    </source>
</evidence>
<proteinExistence type="predicted"/>
<dbReference type="PANTHER" id="PTHR30290">
    <property type="entry name" value="PERIPLASMIC BINDING COMPONENT OF ABC TRANSPORTER"/>
    <property type="match status" value="1"/>
</dbReference>
<keyword evidence="4" id="KW-1185">Reference proteome</keyword>
<dbReference type="InterPro" id="IPR000914">
    <property type="entry name" value="SBP_5_dom"/>
</dbReference>
<evidence type="ECO:0000313" key="3">
    <source>
        <dbReference type="EMBL" id="KGT94912.1"/>
    </source>
</evidence>
<organism evidence="3 4">
    <name type="scientific">Erwinia typographi</name>
    <dbReference type="NCBI Taxonomy" id="371042"/>
    <lineage>
        <taxon>Bacteria</taxon>
        <taxon>Pseudomonadati</taxon>
        <taxon>Pseudomonadota</taxon>
        <taxon>Gammaproteobacteria</taxon>
        <taxon>Enterobacterales</taxon>
        <taxon>Erwiniaceae</taxon>
        <taxon>Erwinia</taxon>
    </lineage>
</organism>
<name>A0A0A3Z759_9GAMM</name>
<feature type="domain" description="Transcriptional regulator SgrR N-terminal HTH" evidence="2">
    <location>
        <begin position="7"/>
        <end position="116"/>
    </location>
</feature>
<dbReference type="Proteomes" id="UP000030351">
    <property type="component" value="Unassembled WGS sequence"/>
</dbReference>
<evidence type="ECO:0000259" key="1">
    <source>
        <dbReference type="Pfam" id="PF00496"/>
    </source>
</evidence>
<gene>
    <name evidence="3" type="ORF">NG99_06485</name>
</gene>
<dbReference type="SUPFAM" id="SSF53850">
    <property type="entry name" value="Periplasmic binding protein-like II"/>
    <property type="match status" value="1"/>
</dbReference>
<reference evidence="3 4" key="1">
    <citation type="submission" date="2014-10" db="EMBL/GenBank/DDBJ databases">
        <title>Genome sequence of Erwinia typographi M043b.</title>
        <authorList>
            <person name="Chan K.-G."/>
            <person name="Tan W.-S."/>
        </authorList>
    </citation>
    <scope>NUCLEOTIDE SEQUENCE [LARGE SCALE GENOMIC DNA]</scope>
    <source>
        <strain evidence="3 4">M043b</strain>
    </source>
</reference>
<dbReference type="GO" id="GO:1904680">
    <property type="term" value="F:peptide transmembrane transporter activity"/>
    <property type="evidence" value="ECO:0007669"/>
    <property type="project" value="TreeGrafter"/>
</dbReference>
<evidence type="ECO:0000313" key="4">
    <source>
        <dbReference type="Proteomes" id="UP000030351"/>
    </source>
</evidence>
<dbReference type="EMBL" id="JRUQ01000023">
    <property type="protein sequence ID" value="KGT94912.1"/>
    <property type="molecule type" value="Genomic_DNA"/>
</dbReference>
<protein>
    <submittedName>
        <fullName evidence="3">Peptide ABC transporter substrate-binding protein</fullName>
    </submittedName>
</protein>
<dbReference type="AlphaFoldDB" id="A0A0A3Z759"/>
<dbReference type="GO" id="GO:0015833">
    <property type="term" value="P:peptide transport"/>
    <property type="evidence" value="ECO:0007669"/>
    <property type="project" value="TreeGrafter"/>
</dbReference>
<feature type="domain" description="Solute-binding protein family 5" evidence="1">
    <location>
        <begin position="163"/>
        <end position="301"/>
    </location>
</feature>
<dbReference type="Gene3D" id="3.40.190.10">
    <property type="entry name" value="Periplasmic binding protein-like II"/>
    <property type="match status" value="1"/>
</dbReference>
<dbReference type="eggNOG" id="COG4533">
    <property type="taxonomic scope" value="Bacteria"/>
</dbReference>
<dbReference type="InterPro" id="IPR025370">
    <property type="entry name" value="SgrR_HTH_N"/>
</dbReference>
<dbReference type="Pfam" id="PF00496">
    <property type="entry name" value="SBP_bac_5"/>
    <property type="match status" value="1"/>
</dbReference>
<dbReference type="STRING" id="371042.NG99_06485"/>